<dbReference type="Gene3D" id="1.20.1280.290">
    <property type="match status" value="2"/>
</dbReference>
<dbReference type="RefSeq" id="XP_010908655.1">
    <property type="nucleotide sequence ID" value="XM_010910353.3"/>
</dbReference>
<keyword evidence="4 5" id="KW-0472">Membrane</keyword>
<dbReference type="Pfam" id="PF04193">
    <property type="entry name" value="PQ-loop"/>
    <property type="match status" value="2"/>
</dbReference>
<evidence type="ECO:0000256" key="2">
    <source>
        <dbReference type="ARBA" id="ARBA00022692"/>
    </source>
</evidence>
<sequence length="426" mass="47440">MSLLSETLHPACSLNQHCWQWARTYLNYCLYSVKEGMALALGLLSVVSWGVAEVPQIITNYKEKSTEGLSIAFLMTWIIGDLFNLIGCLLEPATLPTQFYMALLYMTTTAILTAQTVYYGHIYHRLKANNDRICHKSHRHHLEDESTKERLLGYNMDDKEPRASNYQANGSNPIREGMHMTSSPIPVAAPVIGRYGSYGRDLYYMSARSLSKSPIPTAGSWLAHSRDSSRTPLNHDQHLSHEPLVVRLIPPQSAPPMNTKNMLSVVPSAAFFLGVYSVHLFMNRAFSTSSHPAVILVGRKLLQDQVFESQVRHGDGSSGIGSLLGWAMAAIYMGGRLPQICLNIRRGNVEGLSPLMFIFALIGNATYVGSIVVNSLDWSRIKPNLPWLVDAGGCVLLDAFILLQFLYFHLQKPINVASRNNHFDSS</sequence>
<evidence type="ECO:0000256" key="4">
    <source>
        <dbReference type="ARBA" id="ARBA00023136"/>
    </source>
</evidence>
<name>A0A6I9QHC0_ELAGV</name>
<evidence type="ECO:0000313" key="7">
    <source>
        <dbReference type="RefSeq" id="XP_010908655.1"/>
    </source>
</evidence>
<evidence type="ECO:0000256" key="5">
    <source>
        <dbReference type="SAM" id="Phobius"/>
    </source>
</evidence>
<comment type="subcellular location">
    <subcellularLocation>
        <location evidence="1">Membrane</location>
        <topology evidence="1">Multi-pass membrane protein</topology>
    </subcellularLocation>
</comment>
<reference evidence="7 8" key="1">
    <citation type="submission" date="2025-04" db="UniProtKB">
        <authorList>
            <consortium name="RefSeq"/>
        </authorList>
    </citation>
    <scope>IDENTIFICATION</scope>
</reference>
<gene>
    <name evidence="7 8" type="primary">LOC105034983</name>
</gene>
<keyword evidence="2 5" id="KW-0812">Transmembrane</keyword>
<dbReference type="AlphaFoldDB" id="A0A6I9QHC0"/>
<dbReference type="PANTHER" id="PTHR16201">
    <property type="entry name" value="SEVEN TRANSMEMBRANE PROTEIN 1-RELATED"/>
    <property type="match status" value="1"/>
</dbReference>
<feature type="transmembrane region" description="Helical" evidence="5">
    <location>
        <begin position="99"/>
        <end position="119"/>
    </location>
</feature>
<dbReference type="SMART" id="SM00679">
    <property type="entry name" value="CTNS"/>
    <property type="match status" value="2"/>
</dbReference>
<dbReference type="FunFam" id="1.20.1280.290:FF:000012">
    <property type="entry name" value="Vacuolar membrane PQ loop repeat protein"/>
    <property type="match status" value="1"/>
</dbReference>
<dbReference type="GeneID" id="105034983"/>
<feature type="transmembrane region" description="Helical" evidence="5">
    <location>
        <begin position="36"/>
        <end position="57"/>
    </location>
</feature>
<dbReference type="KEGG" id="egu:105034983"/>
<organism evidence="6 7">
    <name type="scientific">Elaeis guineensis var. tenera</name>
    <name type="common">Oil palm</name>
    <dbReference type="NCBI Taxonomy" id="51953"/>
    <lineage>
        <taxon>Eukaryota</taxon>
        <taxon>Viridiplantae</taxon>
        <taxon>Streptophyta</taxon>
        <taxon>Embryophyta</taxon>
        <taxon>Tracheophyta</taxon>
        <taxon>Spermatophyta</taxon>
        <taxon>Magnoliopsida</taxon>
        <taxon>Liliopsida</taxon>
        <taxon>Arecaceae</taxon>
        <taxon>Arecoideae</taxon>
        <taxon>Cocoseae</taxon>
        <taxon>Elaeidinae</taxon>
        <taxon>Elaeis</taxon>
    </lineage>
</organism>
<dbReference type="PANTHER" id="PTHR16201:SF44">
    <property type="entry name" value="SEVEN TRANSMEMBRANE PROTEIN 1"/>
    <property type="match status" value="1"/>
</dbReference>
<feature type="transmembrane region" description="Helical" evidence="5">
    <location>
        <begin position="385"/>
        <end position="410"/>
    </location>
</feature>
<dbReference type="Proteomes" id="UP000504607">
    <property type="component" value="Unplaced"/>
</dbReference>
<evidence type="ECO:0000313" key="8">
    <source>
        <dbReference type="RefSeq" id="XP_010908656.1"/>
    </source>
</evidence>
<feature type="transmembrane region" description="Helical" evidence="5">
    <location>
        <begin position="355"/>
        <end position="373"/>
    </location>
</feature>
<keyword evidence="3 5" id="KW-1133">Transmembrane helix</keyword>
<dbReference type="InterPro" id="IPR006603">
    <property type="entry name" value="PQ-loop_rpt"/>
</dbReference>
<evidence type="ECO:0000256" key="1">
    <source>
        <dbReference type="ARBA" id="ARBA00004141"/>
    </source>
</evidence>
<accession>A0A6I9QHC0</accession>
<dbReference type="RefSeq" id="XP_010908656.1">
    <property type="nucleotide sequence ID" value="XM_010910354.3"/>
</dbReference>
<evidence type="ECO:0000256" key="3">
    <source>
        <dbReference type="ARBA" id="ARBA00022989"/>
    </source>
</evidence>
<evidence type="ECO:0000313" key="6">
    <source>
        <dbReference type="Proteomes" id="UP000504607"/>
    </source>
</evidence>
<keyword evidence="6" id="KW-1185">Reference proteome</keyword>
<dbReference type="FunFam" id="1.20.1280.290:FF:000019">
    <property type="entry name" value="PQ-loop repeat family protein / transmembrane family protein"/>
    <property type="match status" value="1"/>
</dbReference>
<dbReference type="GO" id="GO:0016020">
    <property type="term" value="C:membrane"/>
    <property type="evidence" value="ECO:0007669"/>
    <property type="project" value="UniProtKB-SubCell"/>
</dbReference>
<feature type="transmembrane region" description="Helical" evidence="5">
    <location>
        <begin position="262"/>
        <end position="282"/>
    </location>
</feature>
<protein>
    <submittedName>
        <fullName evidence="7 8">Uncharacterized protein LOC105034983</fullName>
    </submittedName>
</protein>
<dbReference type="OrthoDB" id="8048523at2759"/>
<feature type="transmembrane region" description="Helical" evidence="5">
    <location>
        <begin position="69"/>
        <end position="87"/>
    </location>
</feature>
<proteinExistence type="predicted"/>
<feature type="transmembrane region" description="Helical" evidence="5">
    <location>
        <begin position="316"/>
        <end position="334"/>
    </location>
</feature>
<dbReference type="InterPro" id="IPR051415">
    <property type="entry name" value="LAAT-1"/>
</dbReference>